<evidence type="ECO:0000259" key="2">
    <source>
        <dbReference type="Pfam" id="PF12705"/>
    </source>
</evidence>
<feature type="active site" evidence="1">
    <location>
        <position position="184"/>
    </location>
</feature>
<dbReference type="GO" id="GO:0043504">
    <property type="term" value="P:mitochondrial DNA repair"/>
    <property type="evidence" value="ECO:0007669"/>
    <property type="project" value="UniProtKB-UniRule"/>
</dbReference>
<dbReference type="GO" id="GO:0006264">
    <property type="term" value="P:mitochondrial DNA replication"/>
    <property type="evidence" value="ECO:0007669"/>
    <property type="project" value="TreeGrafter"/>
</dbReference>
<dbReference type="AlphaFoldDB" id="A0A8R1DHR6"/>
<dbReference type="GO" id="GO:0005739">
    <property type="term" value="C:mitochondrion"/>
    <property type="evidence" value="ECO:0007669"/>
    <property type="project" value="UniProtKB-SubCell"/>
</dbReference>
<dbReference type="InterPro" id="IPR038726">
    <property type="entry name" value="PDDEXK_AddAB-type"/>
</dbReference>
<reference evidence="3" key="2">
    <citation type="submission" date="2022-06" db="UniProtKB">
        <authorList>
            <consortium name="EnsemblMetazoa"/>
        </authorList>
    </citation>
    <scope>IDENTIFICATION</scope>
    <source>
        <strain evidence="3">DF5081</strain>
    </source>
</reference>
<dbReference type="EC" id="3.1.-.-" evidence="1"/>
<keyword evidence="1" id="KW-0378">Hydrolase</keyword>
<dbReference type="InterPro" id="IPR011604">
    <property type="entry name" value="PDDEXK-like_dom_sf"/>
</dbReference>
<feature type="domain" description="PD-(D/E)XK endonuclease-like" evidence="2">
    <location>
        <begin position="127"/>
        <end position="259"/>
    </location>
</feature>
<dbReference type="Gene3D" id="3.90.320.10">
    <property type="match status" value="1"/>
</dbReference>
<keyword evidence="1" id="KW-0540">Nuclease</keyword>
<reference evidence="4" key="1">
    <citation type="submission" date="2010-08" db="EMBL/GenBank/DDBJ databases">
        <authorList>
            <consortium name="Caenorhabditis japonica Sequencing Consortium"/>
            <person name="Wilson R.K."/>
        </authorList>
    </citation>
    <scope>NUCLEOTIDE SEQUENCE [LARGE SCALE GENOMIC DNA]</scope>
    <source>
        <strain evidence="4">DF5081</strain>
    </source>
</reference>
<organism evidence="3 4">
    <name type="scientific">Caenorhabditis japonica</name>
    <dbReference type="NCBI Taxonomy" id="281687"/>
    <lineage>
        <taxon>Eukaryota</taxon>
        <taxon>Metazoa</taxon>
        <taxon>Ecdysozoa</taxon>
        <taxon>Nematoda</taxon>
        <taxon>Chromadorea</taxon>
        <taxon>Rhabditida</taxon>
        <taxon>Rhabditina</taxon>
        <taxon>Rhabditomorpha</taxon>
        <taxon>Rhabditoidea</taxon>
        <taxon>Rhabditidae</taxon>
        <taxon>Peloderinae</taxon>
        <taxon>Caenorhabditis</taxon>
    </lineage>
</organism>
<keyword evidence="4" id="KW-1185">Reference proteome</keyword>
<comment type="similarity">
    <text evidence="1">Belongs to the MGME1 family.</text>
</comment>
<dbReference type="Proteomes" id="UP000005237">
    <property type="component" value="Unassembled WGS sequence"/>
</dbReference>
<dbReference type="HAMAP" id="MF_03030">
    <property type="entry name" value="MGME1"/>
    <property type="match status" value="1"/>
</dbReference>
<comment type="subcellular location">
    <subcellularLocation>
        <location evidence="1">Mitochondrion</location>
    </subcellularLocation>
</comment>
<feature type="active site" evidence="1">
    <location>
        <position position="186"/>
    </location>
</feature>
<evidence type="ECO:0000313" key="4">
    <source>
        <dbReference type="Proteomes" id="UP000005237"/>
    </source>
</evidence>
<keyword evidence="1" id="KW-0269">Exonuclease</keyword>
<sequence length="289" mass="32681">MTSRKLTIRYGTSLMPFFAKQIDAIGPTEADLVTSTLFPDQRIAENPESAKLRRPSLSMILSAIGDNKALYLWQKTQIEEMGLGTFKSNMFERMGLGRDVHSKVEEMLKIRGEQGKTEADIVKLIDSEKNAAIRNFMKSALEVILNVQSPELAICEQRIRHPKLAYQGRFDAVVKYNDNWCMLDWKTAPARSSFSKQGDESLSYETYVRQLAAYAAAYNHDIRFENLPIAKQGILVSLKEDGSSAEVYQISSDEMEKTLAEIIIRLKVFWSKLSSSKGANVDFAYKPDN</sequence>
<dbReference type="PANTHER" id="PTHR31340:SF3">
    <property type="entry name" value="MITOCHONDRIAL GENOME MAINTENANCE EXONUCLEASE 1"/>
    <property type="match status" value="1"/>
</dbReference>
<evidence type="ECO:0000256" key="1">
    <source>
        <dbReference type="HAMAP-Rule" id="MF_03030"/>
    </source>
</evidence>
<proteinExistence type="inferred from homology"/>
<keyword evidence="1" id="KW-0496">Mitochondrion</keyword>
<dbReference type="Pfam" id="PF12705">
    <property type="entry name" value="PDDEXK_1"/>
    <property type="match status" value="1"/>
</dbReference>
<dbReference type="EnsemblMetazoa" id="CJA03147.1">
    <property type="protein sequence ID" value="CJA03147.1"/>
    <property type="gene ID" value="WBGene00122351"/>
</dbReference>
<dbReference type="GO" id="GO:0008297">
    <property type="term" value="F:single-stranded DNA exodeoxyribonuclease activity"/>
    <property type="evidence" value="ECO:0007669"/>
    <property type="project" value="UniProtKB-UniRule"/>
</dbReference>
<feature type="active site" evidence="1">
    <location>
        <position position="171"/>
    </location>
</feature>
<name>A0A8R1DHR6_CAEJA</name>
<accession>A0A8R1DHR6</accession>
<dbReference type="PANTHER" id="PTHR31340">
    <property type="entry name" value="MITOCHONDRIAL GENOME MAINTENANCE EXONUCLEASE 1"/>
    <property type="match status" value="1"/>
</dbReference>
<evidence type="ECO:0000313" key="3">
    <source>
        <dbReference type="EnsemblMetazoa" id="CJA03147.1"/>
    </source>
</evidence>
<comment type="function">
    <text evidence="1">Metal-dependent single-stranded DNA (ssDNA) exonuclease involved in mitochondrial genome maintenance.</text>
</comment>
<protein>
    <recommendedName>
        <fullName evidence="1">Mitochondrial genome maintenance exonuclease 1</fullName>
        <ecNumber evidence="1">3.1.-.-</ecNumber>
    </recommendedName>
</protein>